<dbReference type="HOGENOM" id="CLU_446771_0_0_14"/>
<organism evidence="1 2">
    <name type="scientific">Mesomycoplasma conjunctivae (strain ATCC 25834 / NCTC 10147 / HRC/581)</name>
    <name type="common">Mycoplasma conjunctivae</name>
    <dbReference type="NCBI Taxonomy" id="572263"/>
    <lineage>
        <taxon>Bacteria</taxon>
        <taxon>Bacillati</taxon>
        <taxon>Mycoplasmatota</taxon>
        <taxon>Mycoplasmoidales</taxon>
        <taxon>Metamycoplasmataceae</taxon>
        <taxon>Mesomycoplasma</taxon>
    </lineage>
</organism>
<evidence type="ECO:0000313" key="1">
    <source>
        <dbReference type="EMBL" id="CAT05143.1"/>
    </source>
</evidence>
<dbReference type="KEGG" id="mco:MCJ_004430"/>
<proteinExistence type="predicted"/>
<reference evidence="2" key="1">
    <citation type="journal article" date="2009" name="BMC Bioinformatics">
        <title>The Mycoplasma conjunctivae genome sequencing, annotation and analysis.</title>
        <authorList>
            <person name="Calderon-Copete S.P."/>
            <person name="Wigger G."/>
            <person name="Wunderlin C."/>
            <person name="Schmidheini T."/>
            <person name="Frey J."/>
            <person name="Quail M.A."/>
            <person name="Falquet L."/>
        </authorList>
    </citation>
    <scope>NUCLEOTIDE SEQUENCE [LARGE SCALE GENOMIC DNA]</scope>
    <source>
        <strain evidence="2">ATCC 25834 / NCTC 10147 / HRC/581</strain>
    </source>
</reference>
<keyword evidence="2" id="KW-1185">Reference proteome</keyword>
<accession>C5J6N6</accession>
<protein>
    <submittedName>
        <fullName evidence="1">Uncharacterized protein</fullName>
    </submittedName>
</protein>
<dbReference type="EMBL" id="FM864216">
    <property type="protein sequence ID" value="CAT05143.1"/>
    <property type="molecule type" value="Genomic_DNA"/>
</dbReference>
<name>C5J6N6_MESCH</name>
<sequence length="666" mass="76826">MDNLSFAKKSSGSQNNQTISKKDELIAALVKNFEATEQEIEAQVQTFANKLLNGFEESTLNLLIKNQVINNKNIDPLFLSSVGFSGFKNFALNNNLSAKPSTKYEQLSTLERLNIPFIRYGSLLQNNALVLDNEDFVNDDLENSSKSQIFKYVQDFLKQQNIKYGEIDLLQLQYIIGTKTFFDNTSSTIADQFQRTITDLELTTFKATNTVRSENRPDDFFSNYVYNFPESLTRDFVQIHYTPDDKTLDNVPSFFNNISESNTGNEYYVDSYFTKKWLKSFNPIFDISQQRDRTPQKYQYSISPYTNVYLGANIALTSQESLYNFYKNIYQNEQDFQNQGLYNRLILNDLAQKSEIEEIPYEADDDSSFIDTFLANTKYSEQEKAIKDKFARATTELLAKKKIIINSILGDYAQGATKVGNYDGSIIQPLIVNPTNWRSGYINKIQFSNNGFFKDRFQRKVLGWELYDDNRNPVEDENISITDLQGKRVTNRPAAYWYYLLKSQGVGQRNVSGIWRNAQRDEVIFWGFNKLEDNEKIAFLTLEDPDSGQKFYIPVNTKDTNNLFYLKRQADISSKVSLADEGYGSWMSSWAIIGEFKNALIRPGKGGQKRFRIYFSDKNKEELKGLLSLGDKKYEAENGKNFTVAPTYIEKEGDENYLVVRTQFST</sequence>
<gene>
    <name evidence="1" type="ordered locus">MCJ_004430</name>
</gene>
<dbReference type="Proteomes" id="UP000001491">
    <property type="component" value="Chromosome"/>
</dbReference>
<evidence type="ECO:0000313" key="2">
    <source>
        <dbReference type="Proteomes" id="UP000001491"/>
    </source>
</evidence>
<dbReference type="eggNOG" id="ENOG5033TDI">
    <property type="taxonomic scope" value="Bacteria"/>
</dbReference>
<dbReference type="AlphaFoldDB" id="C5J6N6"/>